<dbReference type="GO" id="GO:0004857">
    <property type="term" value="F:enzyme inhibitor activity"/>
    <property type="evidence" value="ECO:0007669"/>
    <property type="project" value="InterPro"/>
</dbReference>
<organism evidence="1 2">
    <name type="scientific">Hibiscus syriacus</name>
    <name type="common">Rose of Sharon</name>
    <dbReference type="NCBI Taxonomy" id="106335"/>
    <lineage>
        <taxon>Eukaryota</taxon>
        <taxon>Viridiplantae</taxon>
        <taxon>Streptophyta</taxon>
        <taxon>Embryophyta</taxon>
        <taxon>Tracheophyta</taxon>
        <taxon>Spermatophyta</taxon>
        <taxon>Magnoliopsida</taxon>
        <taxon>eudicotyledons</taxon>
        <taxon>Gunneridae</taxon>
        <taxon>Pentapetalae</taxon>
        <taxon>rosids</taxon>
        <taxon>malvids</taxon>
        <taxon>Malvales</taxon>
        <taxon>Malvaceae</taxon>
        <taxon>Malvoideae</taxon>
        <taxon>Hibiscus</taxon>
    </lineage>
</organism>
<dbReference type="AlphaFoldDB" id="A0A6A3CJS8"/>
<dbReference type="PANTHER" id="PTHR31890">
    <property type="entry name" value="PLANT INVERTASE/PECTIN METHYLESTERASE INHIBITOR SUPERFAMILY PROTEIN"/>
    <property type="match status" value="1"/>
</dbReference>
<accession>A0A6A3CJS8</accession>
<proteinExistence type="predicted"/>
<dbReference type="PANTHER" id="PTHR31890:SF9">
    <property type="entry name" value="PLANT INVERTASE_PECTIN METHYLESTERASE INHIBITOR SUPERFAMILY PROTEIN"/>
    <property type="match status" value="1"/>
</dbReference>
<dbReference type="SUPFAM" id="SSF101148">
    <property type="entry name" value="Plant invertase/pectin methylesterase inhibitor"/>
    <property type="match status" value="1"/>
</dbReference>
<sequence length="205" mass="22546">MSAFIPEPNQATSINPFNPNKTYKMSSQTHLVPTFTLFFLSLVVFSPSTASADKKLVVKICHAHKDIIRDTERCLKTLSKPEIVVAHDINQLVDLVMKDGASKAKKTLDVIKEMMKKPTSPAALTALKTCAKVYRYCVNGFKLVGQEIYVDALTANYDAALIRPEVDLCVKALQAAKLDEAQLAEGNVELNFYSALGYGMTVDLS</sequence>
<reference evidence="1" key="1">
    <citation type="submission" date="2019-09" db="EMBL/GenBank/DDBJ databases">
        <title>Draft genome information of white flower Hibiscus syriacus.</title>
        <authorList>
            <person name="Kim Y.-M."/>
        </authorList>
    </citation>
    <scope>NUCLEOTIDE SEQUENCE [LARGE SCALE GENOMIC DNA]</scope>
    <source>
        <strain evidence="1">YM2019G1</strain>
    </source>
</reference>
<comment type="caution">
    <text evidence="1">The sequence shown here is derived from an EMBL/GenBank/DDBJ whole genome shotgun (WGS) entry which is preliminary data.</text>
</comment>
<dbReference type="NCBIfam" id="TIGR01614">
    <property type="entry name" value="PME_inhib"/>
    <property type="match status" value="1"/>
</dbReference>
<dbReference type="InterPro" id="IPR006501">
    <property type="entry name" value="Pectinesterase_inhib_dom"/>
</dbReference>
<protein>
    <submittedName>
        <fullName evidence="1">Uncharacterized protein</fullName>
    </submittedName>
</protein>
<name>A0A6A3CJS8_HIBSY</name>
<keyword evidence="2" id="KW-1185">Reference proteome</keyword>
<dbReference type="Proteomes" id="UP000436088">
    <property type="component" value="Unassembled WGS sequence"/>
</dbReference>
<gene>
    <name evidence="1" type="ORF">F3Y22_tig00005294pilonHSYRG00067</name>
</gene>
<dbReference type="Gene3D" id="1.20.140.40">
    <property type="entry name" value="Invertase/pectin methylesterase inhibitor family protein"/>
    <property type="match status" value="1"/>
</dbReference>
<evidence type="ECO:0000313" key="2">
    <source>
        <dbReference type="Proteomes" id="UP000436088"/>
    </source>
</evidence>
<dbReference type="EMBL" id="VEPZ02000301">
    <property type="protein sequence ID" value="KAE8727822.1"/>
    <property type="molecule type" value="Genomic_DNA"/>
</dbReference>
<evidence type="ECO:0000313" key="1">
    <source>
        <dbReference type="EMBL" id="KAE8727822.1"/>
    </source>
</evidence>
<dbReference type="InterPro" id="IPR035513">
    <property type="entry name" value="Invertase/methylesterase_inhib"/>
</dbReference>